<gene>
    <name evidence="8" type="primary">trpC</name>
    <name evidence="10" type="ORF">AUJ66_02545</name>
</gene>
<comment type="caution">
    <text evidence="10">The sequence shown here is derived from an EMBL/GenBank/DDBJ whole genome shotgun (WGS) entry which is preliminary data.</text>
</comment>
<dbReference type="PANTHER" id="PTHR22854">
    <property type="entry name" value="TRYPTOPHAN BIOSYNTHESIS PROTEIN"/>
    <property type="match status" value="1"/>
</dbReference>
<evidence type="ECO:0000256" key="1">
    <source>
        <dbReference type="ARBA" id="ARBA00001633"/>
    </source>
</evidence>
<evidence type="ECO:0000256" key="5">
    <source>
        <dbReference type="ARBA" id="ARBA00022822"/>
    </source>
</evidence>
<organism evidence="10 11">
    <name type="scientific">Candidatus Desantisbacteria bacterium CG1_02_38_46</name>
    <dbReference type="NCBI Taxonomy" id="1817893"/>
    <lineage>
        <taxon>Bacteria</taxon>
        <taxon>Candidatus Desantisiibacteriota</taxon>
    </lineage>
</organism>
<dbReference type="HAMAP" id="MF_00134_B">
    <property type="entry name" value="IGPS_B"/>
    <property type="match status" value="1"/>
</dbReference>
<dbReference type="InterPro" id="IPR045186">
    <property type="entry name" value="Indole-3-glycerol_P_synth"/>
</dbReference>
<dbReference type="InterPro" id="IPR013798">
    <property type="entry name" value="Indole-3-glycerol_P_synth_dom"/>
</dbReference>
<dbReference type="GO" id="GO:0004425">
    <property type="term" value="F:indole-3-glycerol-phosphate synthase activity"/>
    <property type="evidence" value="ECO:0007669"/>
    <property type="project" value="UniProtKB-UniRule"/>
</dbReference>
<dbReference type="InterPro" id="IPR013785">
    <property type="entry name" value="Aldolase_TIM"/>
</dbReference>
<dbReference type="PANTHER" id="PTHR22854:SF2">
    <property type="entry name" value="INDOLE-3-GLYCEROL-PHOSPHATE SYNTHASE"/>
    <property type="match status" value="1"/>
</dbReference>
<proteinExistence type="inferred from homology"/>
<keyword evidence="7 8" id="KW-0456">Lyase</keyword>
<comment type="similarity">
    <text evidence="8">Belongs to the TrpC family.</text>
</comment>
<accession>A0A1J4SH58</accession>
<comment type="catalytic activity">
    <reaction evidence="1 8">
        <text>1-(2-carboxyphenylamino)-1-deoxy-D-ribulose 5-phosphate + H(+) = (1S,2R)-1-C-(indol-3-yl)glycerol 3-phosphate + CO2 + H2O</text>
        <dbReference type="Rhea" id="RHEA:23476"/>
        <dbReference type="ChEBI" id="CHEBI:15377"/>
        <dbReference type="ChEBI" id="CHEBI:15378"/>
        <dbReference type="ChEBI" id="CHEBI:16526"/>
        <dbReference type="ChEBI" id="CHEBI:58613"/>
        <dbReference type="ChEBI" id="CHEBI:58866"/>
        <dbReference type="EC" id="4.1.1.48"/>
    </reaction>
</comment>
<protein>
    <recommendedName>
        <fullName evidence="8">Indole-3-glycerol phosphate synthase</fullName>
        <shortName evidence="8">IGPS</shortName>
        <ecNumber evidence="8">4.1.1.48</ecNumber>
    </recommendedName>
</protein>
<dbReference type="CDD" id="cd00331">
    <property type="entry name" value="IGPS"/>
    <property type="match status" value="1"/>
</dbReference>
<keyword evidence="3 8" id="KW-0028">Amino-acid biosynthesis</keyword>
<dbReference type="UniPathway" id="UPA00035">
    <property type="reaction ID" value="UER00043"/>
</dbReference>
<evidence type="ECO:0000256" key="3">
    <source>
        <dbReference type="ARBA" id="ARBA00022605"/>
    </source>
</evidence>
<dbReference type="Proteomes" id="UP000182278">
    <property type="component" value="Unassembled WGS sequence"/>
</dbReference>
<evidence type="ECO:0000256" key="6">
    <source>
        <dbReference type="ARBA" id="ARBA00023141"/>
    </source>
</evidence>
<dbReference type="GO" id="GO:0000162">
    <property type="term" value="P:L-tryptophan biosynthetic process"/>
    <property type="evidence" value="ECO:0007669"/>
    <property type="project" value="UniProtKB-UniRule"/>
</dbReference>
<dbReference type="InterPro" id="IPR011060">
    <property type="entry name" value="RibuloseP-bd_barrel"/>
</dbReference>
<dbReference type="SUPFAM" id="SSF51366">
    <property type="entry name" value="Ribulose-phoshate binding barrel"/>
    <property type="match status" value="1"/>
</dbReference>
<dbReference type="EC" id="4.1.1.48" evidence="8"/>
<keyword evidence="5 8" id="KW-0822">Tryptophan biosynthesis</keyword>
<dbReference type="Pfam" id="PF00218">
    <property type="entry name" value="IGPS"/>
    <property type="match status" value="1"/>
</dbReference>
<keyword evidence="4 8" id="KW-0210">Decarboxylase</keyword>
<evidence type="ECO:0000256" key="8">
    <source>
        <dbReference type="HAMAP-Rule" id="MF_00134"/>
    </source>
</evidence>
<evidence type="ECO:0000313" key="11">
    <source>
        <dbReference type="Proteomes" id="UP000182278"/>
    </source>
</evidence>
<evidence type="ECO:0000259" key="9">
    <source>
        <dbReference type="Pfam" id="PF00218"/>
    </source>
</evidence>
<dbReference type="STRING" id="1817893.AUJ66_02545"/>
<evidence type="ECO:0000256" key="7">
    <source>
        <dbReference type="ARBA" id="ARBA00023239"/>
    </source>
</evidence>
<evidence type="ECO:0000313" key="10">
    <source>
        <dbReference type="EMBL" id="OIN97629.1"/>
    </source>
</evidence>
<reference evidence="10 11" key="1">
    <citation type="journal article" date="2016" name="Environ. Microbiol.">
        <title>Genomic resolution of a cold subsurface aquifer community provides metabolic insights for novel microbes adapted to high CO concentrations.</title>
        <authorList>
            <person name="Probst A.J."/>
            <person name="Castelle C.J."/>
            <person name="Singh A."/>
            <person name="Brown C.T."/>
            <person name="Anantharaman K."/>
            <person name="Sharon I."/>
            <person name="Hug L.A."/>
            <person name="Burstein D."/>
            <person name="Emerson J.B."/>
            <person name="Thomas B.C."/>
            <person name="Banfield J.F."/>
        </authorList>
    </citation>
    <scope>NUCLEOTIDE SEQUENCE [LARGE SCALE GENOMIC DNA]</scope>
    <source>
        <strain evidence="10">CG1_02_38_46</strain>
    </source>
</reference>
<dbReference type="EMBL" id="MNUO01000040">
    <property type="protein sequence ID" value="OIN97629.1"/>
    <property type="molecule type" value="Genomic_DNA"/>
</dbReference>
<dbReference type="NCBIfam" id="NF001377">
    <property type="entry name" value="PRK00278.2-4"/>
    <property type="match status" value="1"/>
</dbReference>
<dbReference type="FunFam" id="3.20.20.70:FF:000024">
    <property type="entry name" value="Indole-3-glycerol phosphate synthase"/>
    <property type="match status" value="1"/>
</dbReference>
<evidence type="ECO:0000256" key="2">
    <source>
        <dbReference type="ARBA" id="ARBA00004696"/>
    </source>
</evidence>
<dbReference type="Gene3D" id="3.20.20.70">
    <property type="entry name" value="Aldolase class I"/>
    <property type="match status" value="1"/>
</dbReference>
<sequence>MILDKIVENKKREVDENSKFYKELAGKIKNVSPKAQQSLPLQTHSFLSAISIPGKINLIAEIKRFSPTNPKPIKEFDPVEIARVYESSGVCAISVLTDRDYFGGSFEILASVKNRTEVPILCKDFIIDELQIYAARYYGADAVLLITRILKDKDLKRFVKLSDSLGMNSLVEIHSKEELERAVESGARIIGINNRDLDTLEVNLNTTFALVQRVPKDRTIVSESGIKTREDVLKLKNAGVNAILVGEALLRSPDIAVKIKELIASQ</sequence>
<feature type="domain" description="Indole-3-glycerol phosphate synthase" evidence="9">
    <location>
        <begin position="3"/>
        <end position="262"/>
    </location>
</feature>
<dbReference type="AlphaFoldDB" id="A0A1J4SH58"/>
<dbReference type="HAMAP" id="MF_00134_A">
    <property type="entry name" value="IGPS_A"/>
    <property type="match status" value="1"/>
</dbReference>
<dbReference type="GO" id="GO:0004640">
    <property type="term" value="F:phosphoribosylanthranilate isomerase activity"/>
    <property type="evidence" value="ECO:0007669"/>
    <property type="project" value="TreeGrafter"/>
</dbReference>
<name>A0A1J4SH58_9BACT</name>
<evidence type="ECO:0000256" key="4">
    <source>
        <dbReference type="ARBA" id="ARBA00022793"/>
    </source>
</evidence>
<keyword evidence="6 8" id="KW-0057">Aromatic amino acid biosynthesis</keyword>
<comment type="pathway">
    <text evidence="2 8">Amino-acid biosynthesis; L-tryptophan biosynthesis; L-tryptophan from chorismate: step 4/5.</text>
</comment>